<dbReference type="EMBL" id="CP155618">
    <property type="protein sequence ID" value="XBL14493.1"/>
    <property type="molecule type" value="Genomic_DNA"/>
</dbReference>
<dbReference type="AlphaFoldDB" id="A0AAU7EHA5"/>
<sequence>MNLIIKLFASALILCYFLNSSAQEWELVKGLPQIEFSSIISSNNKIYAASQNNLYVSSDGVNWQVQQIHPISILPTCMIIVNNLLYVGTMENGVYYKTLATESSWSHALLGLQISSFEMHDGSLHVSSLGSGVWKNVLGTWNNMTFNLATYSYNVSKIKSIDGTLFAFAGSNGTFYKFNSNTNNWKEYFYGATYAPGLTINDALFTNNTILLSNGNRLLRSDDSGASWHNDNSQLTNGIHRFLFKGGSFNYAATILGDYNTTQLHKRTNNAKSQSSWGDNTETLPFIFYEITEFNQKMYIASNLGIFVKSNNVLDTDDPTKIPLKTKIFPSPSSNGRFTVLCEEKIDNLEIFDLNGKKIVSKKECNNKREFITIPTKGVYLVKTKTQDKSDVKKIIIQ</sequence>
<dbReference type="RefSeq" id="WP_308992444.1">
    <property type="nucleotide sequence ID" value="NZ_CP155618.1"/>
</dbReference>
<name>A0AAU7EHA5_9FLAO</name>
<dbReference type="Pfam" id="PF18962">
    <property type="entry name" value="Por_Secre_tail"/>
    <property type="match status" value="1"/>
</dbReference>
<dbReference type="KEGG" id="mlil:QLS71_000380"/>
<proteinExistence type="predicted"/>
<evidence type="ECO:0000259" key="3">
    <source>
        <dbReference type="Pfam" id="PF18962"/>
    </source>
</evidence>
<dbReference type="NCBIfam" id="TIGR04183">
    <property type="entry name" value="Por_Secre_tail"/>
    <property type="match status" value="1"/>
</dbReference>
<dbReference type="InterPro" id="IPR026444">
    <property type="entry name" value="Secre_tail"/>
</dbReference>
<evidence type="ECO:0000256" key="2">
    <source>
        <dbReference type="SAM" id="SignalP"/>
    </source>
</evidence>
<protein>
    <submittedName>
        <fullName evidence="4">T9SS type A sorting domain-containing protein</fullName>
    </submittedName>
</protein>
<dbReference type="SUPFAM" id="SSF110296">
    <property type="entry name" value="Oligoxyloglucan reducing end-specific cellobiohydrolase"/>
    <property type="match status" value="1"/>
</dbReference>
<feature type="signal peptide" evidence="2">
    <location>
        <begin position="1"/>
        <end position="22"/>
    </location>
</feature>
<organism evidence="4 5">
    <name type="scientific">Mariniflexile litorale</name>
    <dbReference type="NCBI Taxonomy" id="3045158"/>
    <lineage>
        <taxon>Bacteria</taxon>
        <taxon>Pseudomonadati</taxon>
        <taxon>Bacteroidota</taxon>
        <taxon>Flavobacteriia</taxon>
        <taxon>Flavobacteriales</taxon>
        <taxon>Flavobacteriaceae</taxon>
        <taxon>Mariniflexile</taxon>
    </lineage>
</organism>
<keyword evidence="5" id="KW-1185">Reference proteome</keyword>
<gene>
    <name evidence="4" type="ORF">QLS71_000380</name>
</gene>
<dbReference type="Proteomes" id="UP001224325">
    <property type="component" value="Chromosome"/>
</dbReference>
<evidence type="ECO:0000313" key="4">
    <source>
        <dbReference type="EMBL" id="XBL14493.1"/>
    </source>
</evidence>
<accession>A0AAU7EHA5</accession>
<evidence type="ECO:0000256" key="1">
    <source>
        <dbReference type="ARBA" id="ARBA00022729"/>
    </source>
</evidence>
<feature type="chain" id="PRO_5043414257" evidence="2">
    <location>
        <begin position="23"/>
        <end position="398"/>
    </location>
</feature>
<feature type="domain" description="Secretion system C-terminal sorting" evidence="3">
    <location>
        <begin position="328"/>
        <end position="397"/>
    </location>
</feature>
<evidence type="ECO:0000313" key="5">
    <source>
        <dbReference type="Proteomes" id="UP001224325"/>
    </source>
</evidence>
<reference evidence="4" key="1">
    <citation type="submission" date="2024-04" db="EMBL/GenBank/DDBJ databases">
        <title>Mariniflexile litorale, isolated from the shallow sediments of the Sea of Japan.</title>
        <authorList>
            <person name="Romanenko L."/>
            <person name="Isaeva M."/>
        </authorList>
    </citation>
    <scope>NUCLEOTIDE SEQUENCE [LARGE SCALE GENOMIC DNA]</scope>
    <source>
        <strain evidence="4">KMM 9835</strain>
    </source>
</reference>
<keyword evidence="1 2" id="KW-0732">Signal</keyword>